<keyword evidence="5 8" id="KW-0648">Protein biosynthesis</keyword>
<dbReference type="Proteomes" id="UP000473278">
    <property type="component" value="Unassembled WGS sequence"/>
</dbReference>
<dbReference type="Pfam" id="PF22042">
    <property type="entry name" value="EF-G_D2"/>
    <property type="match status" value="1"/>
</dbReference>
<dbReference type="EMBL" id="JAALLT010000004">
    <property type="protein sequence ID" value="NGP77664.1"/>
    <property type="molecule type" value="Genomic_DNA"/>
</dbReference>
<comment type="function">
    <text evidence="8">Increases the formation of ribosomal termination complexes and stimulates activities of RF-1 and RF-2. It binds guanine nucleotides and has strong preference for UGA stop codons. It may interact directly with the ribosome. The stimulation of RF-1 and RF-2 is significantly reduced by GTP and GDP, but not by GMP.</text>
</comment>
<dbReference type="NCBIfam" id="NF001964">
    <property type="entry name" value="PRK00741.1"/>
    <property type="match status" value="1"/>
</dbReference>
<evidence type="ECO:0000256" key="8">
    <source>
        <dbReference type="HAMAP-Rule" id="MF_00072"/>
    </source>
</evidence>
<evidence type="ECO:0000256" key="1">
    <source>
        <dbReference type="ARBA" id="ARBA00004496"/>
    </source>
</evidence>
<dbReference type="GO" id="GO:0003924">
    <property type="term" value="F:GTPase activity"/>
    <property type="evidence" value="ECO:0007669"/>
    <property type="project" value="InterPro"/>
</dbReference>
<evidence type="ECO:0000256" key="2">
    <source>
        <dbReference type="ARBA" id="ARBA00009978"/>
    </source>
</evidence>
<dbReference type="PROSITE" id="PS00301">
    <property type="entry name" value="G_TR_1"/>
    <property type="match status" value="1"/>
</dbReference>
<dbReference type="InterPro" id="IPR035647">
    <property type="entry name" value="EFG_III/V"/>
</dbReference>
<evidence type="ECO:0000313" key="11">
    <source>
        <dbReference type="Proteomes" id="UP000473278"/>
    </source>
</evidence>
<evidence type="ECO:0000259" key="9">
    <source>
        <dbReference type="PROSITE" id="PS51722"/>
    </source>
</evidence>
<dbReference type="InterPro" id="IPR053905">
    <property type="entry name" value="EF-G-like_DII"/>
</dbReference>
<dbReference type="Gene3D" id="3.40.50.300">
    <property type="entry name" value="P-loop containing nucleotide triphosphate hydrolases"/>
    <property type="match status" value="1"/>
</dbReference>
<keyword evidence="6 8" id="KW-0342">GTP-binding</keyword>
<protein>
    <recommendedName>
        <fullName evidence="7 8">Peptide chain release factor 3</fullName>
        <shortName evidence="8">RF-3</shortName>
    </recommendedName>
</protein>
<evidence type="ECO:0000256" key="7">
    <source>
        <dbReference type="ARBA" id="ARBA00073639"/>
    </source>
</evidence>
<dbReference type="AlphaFoldDB" id="A0A6M1T2B7"/>
<organism evidence="10 11">
    <name type="scientific">Halalkalibaculum roseum</name>
    <dbReference type="NCBI Taxonomy" id="2709311"/>
    <lineage>
        <taxon>Bacteria</taxon>
        <taxon>Pseudomonadati</taxon>
        <taxon>Balneolota</taxon>
        <taxon>Balneolia</taxon>
        <taxon>Balneolales</taxon>
        <taxon>Balneolaceae</taxon>
        <taxon>Halalkalibaculum</taxon>
    </lineage>
</organism>
<comment type="caution">
    <text evidence="10">The sequence shown here is derived from an EMBL/GenBank/DDBJ whole genome shotgun (WGS) entry which is preliminary data.</text>
</comment>
<gene>
    <name evidence="8" type="primary">prfC</name>
    <name evidence="10" type="ORF">G3570_13535</name>
</gene>
<dbReference type="FunFam" id="3.30.70.3280:FF:000001">
    <property type="entry name" value="Peptide chain release factor 3"/>
    <property type="match status" value="1"/>
</dbReference>
<comment type="subcellular location">
    <subcellularLocation>
        <location evidence="1 8">Cytoplasm</location>
    </subcellularLocation>
</comment>
<dbReference type="HAMAP" id="MF_00072">
    <property type="entry name" value="Rel_fac_3"/>
    <property type="match status" value="1"/>
</dbReference>
<feature type="binding site" evidence="8">
    <location>
        <begin position="94"/>
        <end position="98"/>
    </location>
    <ligand>
        <name>GTP</name>
        <dbReference type="ChEBI" id="CHEBI:37565"/>
    </ligand>
</feature>
<accession>A0A6M1T2B7</accession>
<keyword evidence="4 8" id="KW-0547">Nucleotide-binding</keyword>
<dbReference type="NCBIfam" id="TIGR00231">
    <property type="entry name" value="small_GTP"/>
    <property type="match status" value="1"/>
</dbReference>
<dbReference type="InterPro" id="IPR031157">
    <property type="entry name" value="G_TR_CS"/>
</dbReference>
<name>A0A6M1T2B7_9BACT</name>
<sequence>MPETATDTQKLIEEEAKRRRTFAIISHPDAGKTTLTEKLLLYGGAIHEAGSIRQRKASRYAASDWMAIEKERGISVTSSVLRFEKDNIKYNLLDTPGHKDFSEDTLRTLVAADTALMVIDVAKGVEEQTEKLFEVCKMREIPIITFVNKCDRPGMEPLEVMSNVENQLGIEPIPASWPLGYGKDFQGIYDLIGKKLYLLRKEKHGAKKAEKEVYDLEEGLEKAVLSQAEKDRFREEVMLTEDLFDSMDPEAYQHGKCTPMFFGSALNNFGLDVFLDYFSKLANPPQPYENEDGSERVITDDFSGFIFKLQANMNPDHRDCAAFVRVTSGKFERGLEVEQADGNGNKKIKMSTPHTLMGDERHILEEAYPGDIVSLFNPGSFRIGTTIFSDHPVRFNVIPLFTPEHFMKVSTKDPFKRKQLREGLKQLAEEGVVHVFEVPKGVGNELLLGTVGALQFDVVKHRMQSEYNCELHMTPVTYNSARWLPEDQEVIDKLEKSYSTHVTKDMEGNPIVLFDSTYALNQAEEKVGSENLYKFKQN</sequence>
<dbReference type="GO" id="GO:0016150">
    <property type="term" value="F:translation release factor activity, codon nonspecific"/>
    <property type="evidence" value="ECO:0007669"/>
    <property type="project" value="TreeGrafter"/>
</dbReference>
<dbReference type="InterPro" id="IPR032090">
    <property type="entry name" value="RF3_C"/>
</dbReference>
<dbReference type="GO" id="GO:0006449">
    <property type="term" value="P:regulation of translational termination"/>
    <property type="evidence" value="ECO:0007669"/>
    <property type="project" value="UniProtKB-UniRule"/>
</dbReference>
<dbReference type="GO" id="GO:0005525">
    <property type="term" value="F:GTP binding"/>
    <property type="evidence" value="ECO:0007669"/>
    <property type="project" value="UniProtKB-UniRule"/>
</dbReference>
<dbReference type="Pfam" id="PF00009">
    <property type="entry name" value="GTP_EFTU"/>
    <property type="match status" value="1"/>
</dbReference>
<dbReference type="Gene3D" id="2.40.30.10">
    <property type="entry name" value="Translation factors"/>
    <property type="match status" value="1"/>
</dbReference>
<feature type="domain" description="Tr-type G" evidence="9">
    <location>
        <begin position="17"/>
        <end position="286"/>
    </location>
</feature>
<dbReference type="FunFam" id="3.40.50.300:FF:000542">
    <property type="entry name" value="Peptide chain release factor 3"/>
    <property type="match status" value="1"/>
</dbReference>
<evidence type="ECO:0000256" key="5">
    <source>
        <dbReference type="ARBA" id="ARBA00022917"/>
    </source>
</evidence>
<evidence type="ECO:0000256" key="4">
    <source>
        <dbReference type="ARBA" id="ARBA00022741"/>
    </source>
</evidence>
<evidence type="ECO:0000313" key="10">
    <source>
        <dbReference type="EMBL" id="NGP77664.1"/>
    </source>
</evidence>
<dbReference type="PRINTS" id="PR00315">
    <property type="entry name" value="ELONGATNFCT"/>
</dbReference>
<dbReference type="SUPFAM" id="SSF50447">
    <property type="entry name" value="Translation proteins"/>
    <property type="match status" value="1"/>
</dbReference>
<proteinExistence type="inferred from homology"/>
<keyword evidence="11" id="KW-1185">Reference proteome</keyword>
<dbReference type="GO" id="GO:0005829">
    <property type="term" value="C:cytosol"/>
    <property type="evidence" value="ECO:0007669"/>
    <property type="project" value="TreeGrafter"/>
</dbReference>
<dbReference type="NCBIfam" id="TIGR00503">
    <property type="entry name" value="prfC"/>
    <property type="match status" value="1"/>
</dbReference>
<dbReference type="Pfam" id="PF16658">
    <property type="entry name" value="RF3_C"/>
    <property type="match status" value="1"/>
</dbReference>
<keyword evidence="3 8" id="KW-0963">Cytoplasm</keyword>
<comment type="similarity">
    <text evidence="2 8">Belongs to the TRAFAC class translation factor GTPase superfamily. Classic translation factor GTPase family. PrfC subfamily.</text>
</comment>
<feature type="binding site" evidence="8">
    <location>
        <begin position="26"/>
        <end position="33"/>
    </location>
    <ligand>
        <name>GTP</name>
        <dbReference type="ChEBI" id="CHEBI:37565"/>
    </ligand>
</feature>
<dbReference type="Gene3D" id="3.30.70.3280">
    <property type="entry name" value="Peptide chain release factor 3, domain III"/>
    <property type="match status" value="1"/>
</dbReference>
<evidence type="ECO:0000256" key="6">
    <source>
        <dbReference type="ARBA" id="ARBA00023134"/>
    </source>
</evidence>
<evidence type="ECO:0000256" key="3">
    <source>
        <dbReference type="ARBA" id="ARBA00022490"/>
    </source>
</evidence>
<dbReference type="InterPro" id="IPR027417">
    <property type="entry name" value="P-loop_NTPase"/>
</dbReference>
<dbReference type="GO" id="GO:0016149">
    <property type="term" value="F:translation release factor activity, codon specific"/>
    <property type="evidence" value="ECO:0007669"/>
    <property type="project" value="UniProtKB-UniRule"/>
</dbReference>
<dbReference type="PANTHER" id="PTHR43556">
    <property type="entry name" value="PEPTIDE CHAIN RELEASE FACTOR RF3"/>
    <property type="match status" value="1"/>
</dbReference>
<dbReference type="PANTHER" id="PTHR43556:SF2">
    <property type="entry name" value="PEPTIDE CHAIN RELEASE FACTOR RF3"/>
    <property type="match status" value="1"/>
</dbReference>
<dbReference type="InterPro" id="IPR005225">
    <property type="entry name" value="Small_GTP-bd"/>
</dbReference>
<dbReference type="SUPFAM" id="SSF52540">
    <property type="entry name" value="P-loop containing nucleoside triphosphate hydrolases"/>
    <property type="match status" value="1"/>
</dbReference>
<feature type="binding site" evidence="8">
    <location>
        <begin position="148"/>
        <end position="151"/>
    </location>
    <ligand>
        <name>GTP</name>
        <dbReference type="ChEBI" id="CHEBI:37565"/>
    </ligand>
</feature>
<dbReference type="RefSeq" id="WP_165143258.1">
    <property type="nucleotide sequence ID" value="NZ_JAALLT010000004.1"/>
</dbReference>
<dbReference type="InterPro" id="IPR000795">
    <property type="entry name" value="T_Tr_GTP-bd_dom"/>
</dbReference>
<dbReference type="InterPro" id="IPR009000">
    <property type="entry name" value="Transl_B-barrel_sf"/>
</dbReference>
<dbReference type="SUPFAM" id="SSF54980">
    <property type="entry name" value="EF-G C-terminal domain-like"/>
    <property type="match status" value="1"/>
</dbReference>
<dbReference type="InterPro" id="IPR038467">
    <property type="entry name" value="RF3_dom_3_sf"/>
</dbReference>
<dbReference type="PROSITE" id="PS51722">
    <property type="entry name" value="G_TR_2"/>
    <property type="match status" value="1"/>
</dbReference>
<dbReference type="InterPro" id="IPR004548">
    <property type="entry name" value="PrfC"/>
</dbReference>
<reference evidence="10 11" key="1">
    <citation type="submission" date="2020-02" db="EMBL/GenBank/DDBJ databases">
        <title>Balneolaceae bacterium YR4-1, complete genome.</title>
        <authorList>
            <person name="Li Y."/>
            <person name="Wu S."/>
        </authorList>
    </citation>
    <scope>NUCLEOTIDE SEQUENCE [LARGE SCALE GENOMIC DNA]</scope>
    <source>
        <strain evidence="10 11">YR4-1</strain>
    </source>
</reference>